<gene>
    <name evidence="1" type="ORF">ADIS_2901</name>
</gene>
<proteinExistence type="predicted"/>
<dbReference type="EMBL" id="AQHR01000085">
    <property type="protein sequence ID" value="EON76451.1"/>
    <property type="molecule type" value="Genomic_DNA"/>
</dbReference>
<comment type="caution">
    <text evidence="1">The sequence shown here is derived from an EMBL/GenBank/DDBJ whole genome shotgun (WGS) entry which is preliminary data.</text>
</comment>
<dbReference type="Proteomes" id="UP000013909">
    <property type="component" value="Unassembled WGS sequence"/>
</dbReference>
<organism evidence="1 2">
    <name type="scientific">Lunatimonas lonarensis</name>
    <dbReference type="NCBI Taxonomy" id="1232681"/>
    <lineage>
        <taxon>Bacteria</taxon>
        <taxon>Pseudomonadati</taxon>
        <taxon>Bacteroidota</taxon>
        <taxon>Cytophagia</taxon>
        <taxon>Cytophagales</taxon>
        <taxon>Cyclobacteriaceae</taxon>
    </lineage>
</organism>
<protein>
    <submittedName>
        <fullName evidence="1">Uncharacterized protein</fullName>
    </submittedName>
</protein>
<keyword evidence="2" id="KW-1185">Reference proteome</keyword>
<reference evidence="1 2" key="1">
    <citation type="submission" date="2013-02" db="EMBL/GenBank/DDBJ databases">
        <title>A novel strain isolated from Lonar lake, Maharashtra, India.</title>
        <authorList>
            <person name="Singh A."/>
        </authorList>
    </citation>
    <scope>NUCLEOTIDE SEQUENCE [LARGE SCALE GENOMIC DNA]</scope>
    <source>
        <strain evidence="1 2">AK24</strain>
    </source>
</reference>
<evidence type="ECO:0000313" key="1">
    <source>
        <dbReference type="EMBL" id="EON76451.1"/>
    </source>
</evidence>
<dbReference type="AlphaFoldDB" id="R7ZQQ0"/>
<evidence type="ECO:0000313" key="2">
    <source>
        <dbReference type="Proteomes" id="UP000013909"/>
    </source>
</evidence>
<sequence>MDWSIQHNAFRSVGKSNPFTHLNQQNLEIVISTPIYQTWEETR</sequence>
<name>R7ZQQ0_9BACT</name>
<accession>R7ZQQ0</accession>